<feature type="domain" description="Protein kinase" evidence="2">
    <location>
        <begin position="20"/>
        <end position="85"/>
    </location>
</feature>
<organism evidence="3 4">
    <name type="scientific">Dentiscutata erythropus</name>
    <dbReference type="NCBI Taxonomy" id="1348616"/>
    <lineage>
        <taxon>Eukaryota</taxon>
        <taxon>Fungi</taxon>
        <taxon>Fungi incertae sedis</taxon>
        <taxon>Mucoromycota</taxon>
        <taxon>Glomeromycotina</taxon>
        <taxon>Glomeromycetes</taxon>
        <taxon>Diversisporales</taxon>
        <taxon>Gigasporaceae</taxon>
        <taxon>Dentiscutata</taxon>
    </lineage>
</organism>
<dbReference type="OrthoDB" id="2362671at2759"/>
<sequence>MITESDLKDLGLNYYDISQFKNIKRIGGGAFADVYHAELINSNLKHVALKIFSQVEVSEASRKAILKEDDPKKRPTIDKVVDELR</sequence>
<protein>
    <submittedName>
        <fullName evidence="3">28348_t:CDS:1</fullName>
    </submittedName>
</protein>
<keyword evidence="1" id="KW-0547">Nucleotide-binding</keyword>
<comment type="caution">
    <text evidence="3">The sequence shown here is derived from an EMBL/GenBank/DDBJ whole genome shotgun (WGS) entry which is preliminary data.</text>
</comment>
<dbReference type="InterPro" id="IPR000719">
    <property type="entry name" value="Prot_kinase_dom"/>
</dbReference>
<dbReference type="AlphaFoldDB" id="A0A9N9GW90"/>
<gene>
    <name evidence="3" type="ORF">DERYTH_LOCUS9089</name>
</gene>
<evidence type="ECO:0000256" key="1">
    <source>
        <dbReference type="PROSITE-ProRule" id="PRU10141"/>
    </source>
</evidence>
<name>A0A9N9GW90_9GLOM</name>
<keyword evidence="4" id="KW-1185">Reference proteome</keyword>
<reference evidence="3" key="1">
    <citation type="submission" date="2021-06" db="EMBL/GenBank/DDBJ databases">
        <authorList>
            <person name="Kallberg Y."/>
            <person name="Tangrot J."/>
            <person name="Rosling A."/>
        </authorList>
    </citation>
    <scope>NUCLEOTIDE SEQUENCE</scope>
    <source>
        <strain evidence="3">MA453B</strain>
    </source>
</reference>
<dbReference type="Proteomes" id="UP000789405">
    <property type="component" value="Unassembled WGS sequence"/>
</dbReference>
<evidence type="ECO:0000259" key="2">
    <source>
        <dbReference type="PROSITE" id="PS50011"/>
    </source>
</evidence>
<evidence type="ECO:0000313" key="4">
    <source>
        <dbReference type="Proteomes" id="UP000789405"/>
    </source>
</evidence>
<accession>A0A9N9GW90</accession>
<dbReference type="SUPFAM" id="SSF56112">
    <property type="entry name" value="Protein kinase-like (PK-like)"/>
    <property type="match status" value="1"/>
</dbReference>
<dbReference type="EMBL" id="CAJVPY010004857">
    <property type="protein sequence ID" value="CAG8629845.1"/>
    <property type="molecule type" value="Genomic_DNA"/>
</dbReference>
<dbReference type="InterPro" id="IPR011009">
    <property type="entry name" value="Kinase-like_dom_sf"/>
</dbReference>
<dbReference type="PROSITE" id="PS50011">
    <property type="entry name" value="PROTEIN_KINASE_DOM"/>
    <property type="match status" value="1"/>
</dbReference>
<keyword evidence="1" id="KW-0067">ATP-binding</keyword>
<dbReference type="PROSITE" id="PS00107">
    <property type="entry name" value="PROTEIN_KINASE_ATP"/>
    <property type="match status" value="1"/>
</dbReference>
<evidence type="ECO:0000313" key="3">
    <source>
        <dbReference type="EMBL" id="CAG8629845.1"/>
    </source>
</evidence>
<feature type="binding site" evidence="1">
    <location>
        <position position="50"/>
    </location>
    <ligand>
        <name>ATP</name>
        <dbReference type="ChEBI" id="CHEBI:30616"/>
    </ligand>
</feature>
<dbReference type="InterPro" id="IPR017441">
    <property type="entry name" value="Protein_kinase_ATP_BS"/>
</dbReference>
<dbReference type="GO" id="GO:0005524">
    <property type="term" value="F:ATP binding"/>
    <property type="evidence" value="ECO:0007669"/>
    <property type="project" value="UniProtKB-UniRule"/>
</dbReference>
<dbReference type="GO" id="GO:0004672">
    <property type="term" value="F:protein kinase activity"/>
    <property type="evidence" value="ECO:0007669"/>
    <property type="project" value="InterPro"/>
</dbReference>
<dbReference type="Gene3D" id="3.30.200.20">
    <property type="entry name" value="Phosphorylase Kinase, domain 1"/>
    <property type="match status" value="1"/>
</dbReference>
<proteinExistence type="predicted"/>